<dbReference type="Proteomes" id="UP001595850">
    <property type="component" value="Unassembled WGS sequence"/>
</dbReference>
<feature type="compositionally biased region" description="Polar residues" evidence="1">
    <location>
        <begin position="348"/>
        <end position="378"/>
    </location>
</feature>
<feature type="region of interest" description="Disordered" evidence="1">
    <location>
        <begin position="111"/>
        <end position="130"/>
    </location>
</feature>
<proteinExistence type="predicted"/>
<evidence type="ECO:0000313" key="2">
    <source>
        <dbReference type="EMBL" id="MFC4059651.1"/>
    </source>
</evidence>
<protein>
    <submittedName>
        <fullName evidence="2">Uncharacterized protein</fullName>
    </submittedName>
</protein>
<feature type="compositionally biased region" description="Low complexity" evidence="1">
    <location>
        <begin position="270"/>
        <end position="341"/>
    </location>
</feature>
<feature type="region of interest" description="Disordered" evidence="1">
    <location>
        <begin position="179"/>
        <end position="211"/>
    </location>
</feature>
<feature type="region of interest" description="Disordered" evidence="1">
    <location>
        <begin position="249"/>
        <end position="378"/>
    </location>
</feature>
<accession>A0ABV8I8X8</accession>
<organism evidence="2 3">
    <name type="scientific">Planomonospora corallina</name>
    <dbReference type="NCBI Taxonomy" id="1806052"/>
    <lineage>
        <taxon>Bacteria</taxon>
        <taxon>Bacillati</taxon>
        <taxon>Actinomycetota</taxon>
        <taxon>Actinomycetes</taxon>
        <taxon>Streptosporangiales</taxon>
        <taxon>Streptosporangiaceae</taxon>
        <taxon>Planomonospora</taxon>
    </lineage>
</organism>
<reference evidence="3" key="1">
    <citation type="journal article" date="2019" name="Int. J. Syst. Evol. Microbiol.">
        <title>The Global Catalogue of Microorganisms (GCM) 10K type strain sequencing project: providing services to taxonomists for standard genome sequencing and annotation.</title>
        <authorList>
            <consortium name="The Broad Institute Genomics Platform"/>
            <consortium name="The Broad Institute Genome Sequencing Center for Infectious Disease"/>
            <person name="Wu L."/>
            <person name="Ma J."/>
        </authorList>
    </citation>
    <scope>NUCLEOTIDE SEQUENCE [LARGE SCALE GENOMIC DNA]</scope>
    <source>
        <strain evidence="3">TBRC 4489</strain>
    </source>
</reference>
<dbReference type="RefSeq" id="WP_377288122.1">
    <property type="nucleotide sequence ID" value="NZ_JBHSBM010000017.1"/>
</dbReference>
<evidence type="ECO:0000313" key="3">
    <source>
        <dbReference type="Proteomes" id="UP001595850"/>
    </source>
</evidence>
<keyword evidence="3" id="KW-1185">Reference proteome</keyword>
<sequence>MTPHVSHVLGRLPEGRQCSLRPQEVPFVNDADSGRIIAQVDAAAAPPGRTRAEAVPGITDPAGAPSDGSVYLLMSSAAATASSGTAGNFEATDLKPSGTWQTGLSSGSFTYSYPLPEPPSPSGSGPGLSLAYDSSTVDGMTRISNSQSGWVGLGWDVAGLGFIERRYRACSTDVLPKQAKHPYQEDSGHQCWESPDENDGDDATSDPTNSELVLSLDGRSSRLLKDRETGQWKTENDFGWRIRLIGDDGSGGSGSSWEITTQEGDVHTFGSSRSRAGRSPSSATTRVNPATAPTPHRPPAAGRSTLRGTTPPTSPSRSRPARACGAGTSTGRSTPRGTSPSTPGPARPTSTSRSTRPAGTGAPTSRATSRWSTTGAAT</sequence>
<name>A0ABV8I8X8_9ACTN</name>
<comment type="caution">
    <text evidence="2">The sequence shown here is derived from an EMBL/GenBank/DDBJ whole genome shotgun (WGS) entry which is preliminary data.</text>
</comment>
<gene>
    <name evidence="2" type="ORF">ACFOWE_15205</name>
</gene>
<evidence type="ECO:0000256" key="1">
    <source>
        <dbReference type="SAM" id="MobiDB-lite"/>
    </source>
</evidence>
<feature type="compositionally biased region" description="Acidic residues" evidence="1">
    <location>
        <begin position="194"/>
        <end position="204"/>
    </location>
</feature>
<dbReference type="EMBL" id="JBHSBM010000017">
    <property type="protein sequence ID" value="MFC4059651.1"/>
    <property type="molecule type" value="Genomic_DNA"/>
</dbReference>